<feature type="region of interest" description="Disordered" evidence="1">
    <location>
        <begin position="218"/>
        <end position="243"/>
    </location>
</feature>
<dbReference type="STRING" id="400055.SAMN04490243_2230"/>
<sequence length="243" mass="25722">MKRLGVLVSMCLLVACNLNGQWGKKVKGNGNIVTEDRQVGDYDQVALSGWFDLELVSGSEGNITLEGDENLLEHIKTEVKAGKLVIKTEKGYQLQPSSWKSGGITITVPVEEIEEVTLSGSGDIVGKTVLKSDNFRTAVSGSGDVVLEVEADDVEATLSGSGDIKLSGSARYFEVRVSGSGDIEAFDLDADRVEATVSGSADINVTAKEELMARVSGSGDIRYRGNPSKVDTKTSGSGDVTKQ</sequence>
<evidence type="ECO:0000259" key="2">
    <source>
        <dbReference type="Pfam" id="PF10988"/>
    </source>
</evidence>
<dbReference type="PANTHER" id="PTHR39200">
    <property type="entry name" value="HYPOTHETICAL EXPORTED PROTEIN"/>
    <property type="match status" value="1"/>
</dbReference>
<feature type="domain" description="Putative auto-transporter adhesin head GIN" evidence="2">
    <location>
        <begin position="41"/>
        <end position="227"/>
    </location>
</feature>
<dbReference type="Pfam" id="PF10988">
    <property type="entry name" value="DUF2807"/>
    <property type="match status" value="1"/>
</dbReference>
<protein>
    <submittedName>
        <fullName evidence="3">Putative auto-transporter adhesin, head GIN domain</fullName>
    </submittedName>
</protein>
<dbReference type="AlphaFoldDB" id="A0A1I6H479"/>
<dbReference type="Gene3D" id="2.160.20.120">
    <property type="match status" value="1"/>
</dbReference>
<reference evidence="3 4" key="1">
    <citation type="submission" date="2016-10" db="EMBL/GenBank/DDBJ databases">
        <authorList>
            <person name="de Groot N.N."/>
        </authorList>
    </citation>
    <scope>NUCLEOTIDE SEQUENCE [LARGE SCALE GENOMIC DNA]</scope>
    <source>
        <strain evidence="3 4">DSM 21019</strain>
    </source>
</reference>
<dbReference type="RefSeq" id="WP_092982654.1">
    <property type="nucleotide sequence ID" value="NZ_FOYQ01000002.1"/>
</dbReference>
<name>A0A1I6H479_9FLAO</name>
<evidence type="ECO:0000256" key="1">
    <source>
        <dbReference type="SAM" id="MobiDB-lite"/>
    </source>
</evidence>
<dbReference type="PROSITE" id="PS51257">
    <property type="entry name" value="PROKAR_LIPOPROTEIN"/>
    <property type="match status" value="1"/>
</dbReference>
<evidence type="ECO:0000313" key="3">
    <source>
        <dbReference type="EMBL" id="SFR49238.1"/>
    </source>
</evidence>
<accession>A0A1I6H479</accession>
<organism evidence="3 4">
    <name type="scientific">Robiginitalea myxolifaciens</name>
    <dbReference type="NCBI Taxonomy" id="400055"/>
    <lineage>
        <taxon>Bacteria</taxon>
        <taxon>Pseudomonadati</taxon>
        <taxon>Bacteroidota</taxon>
        <taxon>Flavobacteriia</taxon>
        <taxon>Flavobacteriales</taxon>
        <taxon>Flavobacteriaceae</taxon>
        <taxon>Robiginitalea</taxon>
    </lineage>
</organism>
<gene>
    <name evidence="3" type="ORF">SAMN04490243_2230</name>
</gene>
<dbReference type="OrthoDB" id="5585143at2"/>
<dbReference type="EMBL" id="FOYQ01000002">
    <property type="protein sequence ID" value="SFR49238.1"/>
    <property type="molecule type" value="Genomic_DNA"/>
</dbReference>
<dbReference type="Proteomes" id="UP000199534">
    <property type="component" value="Unassembled WGS sequence"/>
</dbReference>
<proteinExistence type="predicted"/>
<dbReference type="PANTHER" id="PTHR39200:SF1">
    <property type="entry name" value="AUTO-TRANSPORTER ADHESIN HEAD GIN DOMAIN-CONTAINING PROTEIN-RELATED"/>
    <property type="match status" value="1"/>
</dbReference>
<evidence type="ECO:0000313" key="4">
    <source>
        <dbReference type="Proteomes" id="UP000199534"/>
    </source>
</evidence>
<feature type="compositionally biased region" description="Polar residues" evidence="1">
    <location>
        <begin position="233"/>
        <end position="243"/>
    </location>
</feature>
<dbReference type="InterPro" id="IPR021255">
    <property type="entry name" value="DUF2807"/>
</dbReference>
<keyword evidence="4" id="KW-1185">Reference proteome</keyword>